<keyword evidence="2" id="KW-1185">Reference proteome</keyword>
<name>A0A1D7QAU1_9SPHI</name>
<gene>
    <name evidence="1" type="ORF">BFS30_00410</name>
</gene>
<sequence length="97" mass="11104">MLSWYILSLGNDPTTKYNYEKVYTAPTCCGTEAICAIRAFDDGHNHPLISEQLKFEMISALWNNRGTPNVRLHYSGREQESINIVCNNYLFNKMAPV</sequence>
<dbReference type="RefSeq" id="WP_069377463.1">
    <property type="nucleotide sequence ID" value="NZ_CP017141.1"/>
</dbReference>
<dbReference type="Proteomes" id="UP000094313">
    <property type="component" value="Chromosome"/>
</dbReference>
<dbReference type="KEGG" id="psty:BFS30_00410"/>
<evidence type="ECO:0000313" key="2">
    <source>
        <dbReference type="Proteomes" id="UP000094313"/>
    </source>
</evidence>
<dbReference type="EMBL" id="CP017141">
    <property type="protein sequence ID" value="AOM75765.1"/>
    <property type="molecule type" value="Genomic_DNA"/>
</dbReference>
<accession>A0A1D7QAU1</accession>
<protein>
    <submittedName>
        <fullName evidence="1">Uncharacterized protein</fullName>
    </submittedName>
</protein>
<proteinExistence type="predicted"/>
<organism evidence="1 2">
    <name type="scientific">Pedobacter steynii</name>
    <dbReference type="NCBI Taxonomy" id="430522"/>
    <lineage>
        <taxon>Bacteria</taxon>
        <taxon>Pseudomonadati</taxon>
        <taxon>Bacteroidota</taxon>
        <taxon>Sphingobacteriia</taxon>
        <taxon>Sphingobacteriales</taxon>
        <taxon>Sphingobacteriaceae</taxon>
        <taxon>Pedobacter</taxon>
    </lineage>
</organism>
<evidence type="ECO:0000313" key="1">
    <source>
        <dbReference type="EMBL" id="AOM75765.1"/>
    </source>
</evidence>
<dbReference type="OrthoDB" id="766855at2"/>
<dbReference type="AlphaFoldDB" id="A0A1D7QAU1"/>
<reference evidence="1 2" key="1">
    <citation type="submission" date="2016-08" db="EMBL/GenBank/DDBJ databases">
        <authorList>
            <person name="Seilhamer J.J."/>
        </authorList>
    </citation>
    <scope>NUCLEOTIDE SEQUENCE [LARGE SCALE GENOMIC DNA]</scope>
    <source>
        <strain evidence="1 2">DX4</strain>
    </source>
</reference>